<feature type="transmembrane region" description="Helical" evidence="4">
    <location>
        <begin position="6"/>
        <end position="28"/>
    </location>
</feature>
<dbReference type="Gene3D" id="3.90.550.10">
    <property type="entry name" value="Spore Coat Polysaccharide Biosynthesis Protein SpsA, Chain A"/>
    <property type="match status" value="1"/>
</dbReference>
<sequence length="440" mass="50966">MRFITLIFFITFLIFQTLYVFVPLVSSFKRKLNINQKENGISVLIPAYNEELVLKNCISAVENVEYSNFEVIIINDGSKDGTMDMLEQFLDLKVVERRRQKKLHYNEIKNIYQSMNHKKILVIDKRNGGKADALNAGIDCAGHEIIITLDADSMLDAKSLQYINAAFHREDIIAAGGTVHVVQGTSKKDGKIWPKFPAKRIIRHQALHYIHGFYVKKQTQSVFNSIVVISGAFGAFKRNILFEIDGFRRTVGEDMDITLKIYRYMNENKIKKRLVYVPEAVCYTECPEDLHNFVKQRFRWQNAFIDCVVEYWKALFNEFNTSLSLFFLIDGFFFGTVTAYTSIFMPVVILLTGQGYKLALLLYLCAVGFDIIQSIVALIVSGRYGYRYSFRDYIRIALFAPIDLFVFKQIPLFINTVGTISYFFQEERWNYIERKGEVSI</sequence>
<evidence type="ECO:0000256" key="2">
    <source>
        <dbReference type="ARBA" id="ARBA00022676"/>
    </source>
</evidence>
<dbReference type="Proteomes" id="UP000184612">
    <property type="component" value="Unassembled WGS sequence"/>
</dbReference>
<dbReference type="InterPro" id="IPR029044">
    <property type="entry name" value="Nucleotide-diphossugar_trans"/>
</dbReference>
<accession>A0A1M7YCA4</accession>
<feature type="domain" description="Glycosyltransferase 2-like" evidence="5">
    <location>
        <begin position="42"/>
        <end position="241"/>
    </location>
</feature>
<keyword evidence="4" id="KW-0812">Transmembrane</keyword>
<reference evidence="6 7" key="1">
    <citation type="submission" date="2016-12" db="EMBL/GenBank/DDBJ databases">
        <authorList>
            <person name="Song W.-J."/>
            <person name="Kurnit D.M."/>
        </authorList>
    </citation>
    <scope>NUCLEOTIDE SEQUENCE [LARGE SCALE GENOMIC DNA]</scope>
    <source>
        <strain evidence="6 7">DSM 12503</strain>
    </source>
</reference>
<evidence type="ECO:0000259" key="5">
    <source>
        <dbReference type="Pfam" id="PF00535"/>
    </source>
</evidence>
<dbReference type="CDD" id="cd06423">
    <property type="entry name" value="CESA_like"/>
    <property type="match status" value="1"/>
</dbReference>
<evidence type="ECO:0000256" key="1">
    <source>
        <dbReference type="ARBA" id="ARBA00006739"/>
    </source>
</evidence>
<evidence type="ECO:0000313" key="7">
    <source>
        <dbReference type="Proteomes" id="UP000184612"/>
    </source>
</evidence>
<dbReference type="RefSeq" id="WP_073589332.1">
    <property type="nucleotide sequence ID" value="NZ_FRFD01000007.1"/>
</dbReference>
<proteinExistence type="inferred from homology"/>
<dbReference type="PANTHER" id="PTHR43630">
    <property type="entry name" value="POLY-BETA-1,6-N-ACETYL-D-GLUCOSAMINE SYNTHASE"/>
    <property type="match status" value="1"/>
</dbReference>
<dbReference type="OrthoDB" id="9768769at2"/>
<dbReference type="EMBL" id="FRFD01000007">
    <property type="protein sequence ID" value="SHO50255.1"/>
    <property type="molecule type" value="Genomic_DNA"/>
</dbReference>
<gene>
    <name evidence="6" type="ORF">SAMN02745217_02658</name>
</gene>
<organism evidence="6 7">
    <name type="scientific">Anaerocolumna xylanovorans DSM 12503</name>
    <dbReference type="NCBI Taxonomy" id="1121345"/>
    <lineage>
        <taxon>Bacteria</taxon>
        <taxon>Bacillati</taxon>
        <taxon>Bacillota</taxon>
        <taxon>Clostridia</taxon>
        <taxon>Lachnospirales</taxon>
        <taxon>Lachnospiraceae</taxon>
        <taxon>Anaerocolumna</taxon>
    </lineage>
</organism>
<evidence type="ECO:0000256" key="4">
    <source>
        <dbReference type="SAM" id="Phobius"/>
    </source>
</evidence>
<dbReference type="InterPro" id="IPR001173">
    <property type="entry name" value="Glyco_trans_2-like"/>
</dbReference>
<keyword evidence="4" id="KW-0472">Membrane</keyword>
<dbReference type="STRING" id="1121345.SAMN02745217_02658"/>
<dbReference type="PANTHER" id="PTHR43630:SF1">
    <property type="entry name" value="POLY-BETA-1,6-N-ACETYL-D-GLUCOSAMINE SYNTHASE"/>
    <property type="match status" value="1"/>
</dbReference>
<dbReference type="Pfam" id="PF00535">
    <property type="entry name" value="Glycos_transf_2"/>
    <property type="match status" value="1"/>
</dbReference>
<name>A0A1M7YCA4_9FIRM</name>
<keyword evidence="3 6" id="KW-0808">Transferase</keyword>
<keyword evidence="7" id="KW-1185">Reference proteome</keyword>
<evidence type="ECO:0000313" key="6">
    <source>
        <dbReference type="EMBL" id="SHO50255.1"/>
    </source>
</evidence>
<comment type="similarity">
    <text evidence="1">Belongs to the glycosyltransferase 2 family.</text>
</comment>
<keyword evidence="2" id="KW-0328">Glycosyltransferase</keyword>
<dbReference type="AlphaFoldDB" id="A0A1M7YCA4"/>
<dbReference type="GO" id="GO:0016757">
    <property type="term" value="F:glycosyltransferase activity"/>
    <property type="evidence" value="ECO:0007669"/>
    <property type="project" value="UniProtKB-KW"/>
</dbReference>
<evidence type="ECO:0000256" key="3">
    <source>
        <dbReference type="ARBA" id="ARBA00022679"/>
    </source>
</evidence>
<protein>
    <submittedName>
        <fullName evidence="6">Glycosyltransferase, catalytic subunit of cellulose synthase and poly-beta-1,6-N-acetylglucosamine synthase</fullName>
    </submittedName>
</protein>
<feature type="transmembrane region" description="Helical" evidence="4">
    <location>
        <begin position="358"/>
        <end position="381"/>
    </location>
</feature>
<dbReference type="SUPFAM" id="SSF53448">
    <property type="entry name" value="Nucleotide-diphospho-sugar transferases"/>
    <property type="match status" value="1"/>
</dbReference>
<feature type="transmembrane region" description="Helical" evidence="4">
    <location>
        <begin position="325"/>
        <end position="352"/>
    </location>
</feature>
<keyword evidence="4" id="KW-1133">Transmembrane helix</keyword>